<evidence type="ECO:0000256" key="5">
    <source>
        <dbReference type="ARBA" id="ARBA00023239"/>
    </source>
</evidence>
<feature type="site" description="Important for catalytic activity" evidence="7">
    <location>
        <position position="215"/>
    </location>
</feature>
<sequence>MFRKLVISVLIIVVLAGTYAGWQFFTANTAFPEKSKYLYIRTGHATWPEVSKSFHDSNLVKNPTALDLLATRWDVSEKLKAGRYELKQGMSLMDIARLLRNGTQAPVKLIITKLRTKENLAGFLGRKMEIDSADVINYLSNADSLQPFGFDSNTVMAMIYPNTYTYFWNASLNTIFDKFYTEYKKVWTEERRQQARNLGLTPAMAYTLASIVEEETTALDEKDTIASVYLNRFRKGMKLQADPTIKFAMRDFTLKRIYLKYLTVESPYNTYMNAGLPPGPICTPSLQTLDAVLQSPQTNYLYFVAKSDFSGHHVFSETYEQHLVKAKEFQKAQDIEQQKRAAAQDDIETPK</sequence>
<dbReference type="EC" id="4.2.2.29" evidence="7"/>
<comment type="catalytic activity">
    <reaction evidence="7">
        <text>a peptidoglycan chain = a peptidoglycan chain with N-acetyl-1,6-anhydromuramyl-[peptide] at the reducing end + a peptidoglycan chain with N-acetylglucosamine at the non-reducing end.</text>
        <dbReference type="EC" id="4.2.2.29"/>
    </reaction>
</comment>
<dbReference type="Proteomes" id="UP000306918">
    <property type="component" value="Unassembled WGS sequence"/>
</dbReference>
<keyword evidence="4 7" id="KW-0472">Membrane</keyword>
<dbReference type="OrthoDB" id="9814591at2"/>
<organism evidence="8 9">
    <name type="scientific">Niastella caeni</name>
    <dbReference type="NCBI Taxonomy" id="2569763"/>
    <lineage>
        <taxon>Bacteria</taxon>
        <taxon>Pseudomonadati</taxon>
        <taxon>Bacteroidota</taxon>
        <taxon>Chitinophagia</taxon>
        <taxon>Chitinophagales</taxon>
        <taxon>Chitinophagaceae</taxon>
        <taxon>Niastella</taxon>
    </lineage>
</organism>
<comment type="function">
    <text evidence="7">Functions as a peptidoglycan terminase that cleaves nascent peptidoglycan strands endolytically to terminate their elongation.</text>
</comment>
<evidence type="ECO:0000256" key="7">
    <source>
        <dbReference type="HAMAP-Rule" id="MF_02065"/>
    </source>
</evidence>
<name>A0A4S8HM25_9BACT</name>
<evidence type="ECO:0000313" key="8">
    <source>
        <dbReference type="EMBL" id="THU34834.1"/>
    </source>
</evidence>
<protein>
    <recommendedName>
        <fullName evidence="7">Endolytic murein transglycosylase</fullName>
        <ecNumber evidence="7">4.2.2.29</ecNumber>
    </recommendedName>
    <alternativeName>
        <fullName evidence="7">Peptidoglycan lytic transglycosylase</fullName>
    </alternativeName>
    <alternativeName>
        <fullName evidence="7">Peptidoglycan polymerization terminase</fullName>
    </alternativeName>
</protein>
<comment type="similarity">
    <text evidence="7">Belongs to the transglycosylase MltG family.</text>
</comment>
<dbReference type="EMBL" id="STFF01000007">
    <property type="protein sequence ID" value="THU34834.1"/>
    <property type="molecule type" value="Genomic_DNA"/>
</dbReference>
<proteinExistence type="inferred from homology"/>
<keyword evidence="2 7" id="KW-0812">Transmembrane</keyword>
<evidence type="ECO:0000256" key="4">
    <source>
        <dbReference type="ARBA" id="ARBA00023136"/>
    </source>
</evidence>
<comment type="caution">
    <text evidence="8">The sequence shown here is derived from an EMBL/GenBank/DDBJ whole genome shotgun (WGS) entry which is preliminary data.</text>
</comment>
<evidence type="ECO:0000313" key="9">
    <source>
        <dbReference type="Proteomes" id="UP000306918"/>
    </source>
</evidence>
<dbReference type="GO" id="GO:0008932">
    <property type="term" value="F:lytic endotransglycosylase activity"/>
    <property type="evidence" value="ECO:0007669"/>
    <property type="project" value="UniProtKB-UniRule"/>
</dbReference>
<dbReference type="GO" id="GO:0071555">
    <property type="term" value="P:cell wall organization"/>
    <property type="evidence" value="ECO:0007669"/>
    <property type="project" value="UniProtKB-KW"/>
</dbReference>
<dbReference type="GO" id="GO:0005886">
    <property type="term" value="C:plasma membrane"/>
    <property type="evidence" value="ECO:0007669"/>
    <property type="project" value="UniProtKB-UniRule"/>
</dbReference>
<dbReference type="AlphaFoldDB" id="A0A4S8HM25"/>
<reference evidence="8 9" key="1">
    <citation type="submission" date="2019-04" db="EMBL/GenBank/DDBJ databases">
        <title>Niastella caeni sp. nov., isolated from activated sludge.</title>
        <authorList>
            <person name="Sheng M."/>
        </authorList>
    </citation>
    <scope>NUCLEOTIDE SEQUENCE [LARGE SCALE GENOMIC DNA]</scope>
    <source>
        <strain evidence="8 9">HX-2-15</strain>
    </source>
</reference>
<evidence type="ECO:0000256" key="3">
    <source>
        <dbReference type="ARBA" id="ARBA00022989"/>
    </source>
</evidence>
<dbReference type="NCBIfam" id="TIGR00247">
    <property type="entry name" value="endolytic transglycosylase MltG"/>
    <property type="match status" value="1"/>
</dbReference>
<dbReference type="InterPro" id="IPR003770">
    <property type="entry name" value="MLTG-like"/>
</dbReference>
<keyword evidence="1 7" id="KW-1003">Cell membrane</keyword>
<evidence type="ECO:0000256" key="1">
    <source>
        <dbReference type="ARBA" id="ARBA00022475"/>
    </source>
</evidence>
<keyword evidence="6 7" id="KW-0961">Cell wall biogenesis/degradation</keyword>
<dbReference type="Pfam" id="PF02618">
    <property type="entry name" value="YceG"/>
    <property type="match status" value="1"/>
</dbReference>
<keyword evidence="3 7" id="KW-1133">Transmembrane helix</keyword>
<dbReference type="HAMAP" id="MF_02065">
    <property type="entry name" value="MltG"/>
    <property type="match status" value="1"/>
</dbReference>
<dbReference type="PANTHER" id="PTHR30518:SF2">
    <property type="entry name" value="ENDOLYTIC MUREIN TRANSGLYCOSYLASE"/>
    <property type="match status" value="1"/>
</dbReference>
<accession>A0A4S8HM25</accession>
<dbReference type="Gene3D" id="3.30.160.60">
    <property type="entry name" value="Classic Zinc Finger"/>
    <property type="match status" value="1"/>
</dbReference>
<keyword evidence="9" id="KW-1185">Reference proteome</keyword>
<dbReference type="CDD" id="cd08010">
    <property type="entry name" value="MltG_like"/>
    <property type="match status" value="1"/>
</dbReference>
<dbReference type="Gene3D" id="3.30.1490.480">
    <property type="entry name" value="Endolytic murein transglycosylase"/>
    <property type="match status" value="1"/>
</dbReference>
<dbReference type="GO" id="GO:0009252">
    <property type="term" value="P:peptidoglycan biosynthetic process"/>
    <property type="evidence" value="ECO:0007669"/>
    <property type="project" value="UniProtKB-UniRule"/>
</dbReference>
<dbReference type="PANTHER" id="PTHR30518">
    <property type="entry name" value="ENDOLYTIC MUREIN TRANSGLYCOSYLASE"/>
    <property type="match status" value="1"/>
</dbReference>
<gene>
    <name evidence="7 8" type="primary">mltG</name>
    <name evidence="8" type="ORF">FAM09_22835</name>
</gene>
<keyword evidence="5 7" id="KW-0456">Lyase</keyword>
<evidence type="ECO:0000256" key="2">
    <source>
        <dbReference type="ARBA" id="ARBA00022692"/>
    </source>
</evidence>
<dbReference type="RefSeq" id="WP_136579477.1">
    <property type="nucleotide sequence ID" value="NZ_STFF01000007.1"/>
</dbReference>
<evidence type="ECO:0000256" key="6">
    <source>
        <dbReference type="ARBA" id="ARBA00023316"/>
    </source>
</evidence>